<dbReference type="AlphaFoldDB" id="A0A1T4Z034"/>
<reference evidence="3" key="1">
    <citation type="submission" date="2017-02" db="EMBL/GenBank/DDBJ databases">
        <authorList>
            <person name="Varghese N."/>
            <person name="Submissions S."/>
        </authorList>
    </citation>
    <scope>NUCLEOTIDE SEQUENCE [LARGE SCALE GENOMIC DNA]</scope>
    <source>
        <strain evidence="3">ATCC 700200</strain>
    </source>
</reference>
<dbReference type="RefSeq" id="WP_078815808.1">
    <property type="nucleotide sequence ID" value="NZ_FUYE01000023.1"/>
</dbReference>
<feature type="transmembrane region" description="Helical" evidence="1">
    <location>
        <begin position="12"/>
        <end position="39"/>
    </location>
</feature>
<dbReference type="Proteomes" id="UP000190774">
    <property type="component" value="Unassembled WGS sequence"/>
</dbReference>
<keyword evidence="1" id="KW-0812">Transmembrane</keyword>
<keyword evidence="1" id="KW-0472">Membrane</keyword>
<evidence type="ECO:0000313" key="2">
    <source>
        <dbReference type="EMBL" id="SKB07420.1"/>
    </source>
</evidence>
<dbReference type="EMBL" id="FUYE01000023">
    <property type="protein sequence ID" value="SKB07420.1"/>
    <property type="molecule type" value="Genomic_DNA"/>
</dbReference>
<organism evidence="2 3">
    <name type="scientific">Prosthecobacter debontii</name>
    <dbReference type="NCBI Taxonomy" id="48467"/>
    <lineage>
        <taxon>Bacteria</taxon>
        <taxon>Pseudomonadati</taxon>
        <taxon>Verrucomicrobiota</taxon>
        <taxon>Verrucomicrobiia</taxon>
        <taxon>Verrucomicrobiales</taxon>
        <taxon>Verrucomicrobiaceae</taxon>
        <taxon>Prosthecobacter</taxon>
    </lineage>
</organism>
<evidence type="ECO:0000256" key="1">
    <source>
        <dbReference type="SAM" id="Phobius"/>
    </source>
</evidence>
<feature type="transmembrane region" description="Helical" evidence="1">
    <location>
        <begin position="188"/>
        <end position="206"/>
    </location>
</feature>
<proteinExistence type="predicted"/>
<gene>
    <name evidence="2" type="ORF">SAMN02745166_04690</name>
</gene>
<sequence>MKSTLDSSPHYGFIQLGCLGYIIAIALILGGGQGAYTALKNREPLRMTFKDYHEQRPSAEWVSLSEAQLNLTNSAYVTARTSDKVKEVYIAVEAMGNREDKPAWVLLESDNQELIDLMNQTSAKMNALKSPAEMTPELVQSLFPARQISGLVQFGMESDSKTRDKLAKLDLALEKEFVIIKEGDEPNLMSSLMMLVGGLVVGIFALRERKKEPPPLPQAPNLPPM</sequence>
<protein>
    <submittedName>
        <fullName evidence="2">Uncharacterized protein</fullName>
    </submittedName>
</protein>
<name>A0A1T4Z034_9BACT</name>
<keyword evidence="1" id="KW-1133">Transmembrane helix</keyword>
<keyword evidence="3" id="KW-1185">Reference proteome</keyword>
<accession>A0A1T4Z034</accession>
<evidence type="ECO:0000313" key="3">
    <source>
        <dbReference type="Proteomes" id="UP000190774"/>
    </source>
</evidence>
<dbReference type="OrthoDB" id="7597079at2"/>